<evidence type="ECO:0000256" key="3">
    <source>
        <dbReference type="ARBA" id="ARBA00022741"/>
    </source>
</evidence>
<dbReference type="FunFam" id="3.30.230.80:FF:000008">
    <property type="entry name" value="Molecular chaperone HtpG"/>
    <property type="match status" value="1"/>
</dbReference>
<dbReference type="Gene3D" id="3.30.230.80">
    <property type="match status" value="1"/>
</dbReference>
<evidence type="ECO:0000256" key="11">
    <source>
        <dbReference type="PIRSR" id="PIRSR002583-1"/>
    </source>
</evidence>
<protein>
    <recommendedName>
        <fullName evidence="8">Chaperone protein HtpG</fullName>
    </recommendedName>
    <alternativeName>
        <fullName evidence="7">Chaperone protein htpG</fullName>
    </alternativeName>
    <alternativeName>
        <fullName evidence="9 10">Heat shock protein HtpG</fullName>
    </alternativeName>
</protein>
<feature type="binding site" evidence="11">
    <location>
        <position position="36"/>
    </location>
    <ligand>
        <name>ATP</name>
        <dbReference type="ChEBI" id="CHEBI:30616"/>
    </ligand>
</feature>
<feature type="binding site" evidence="11">
    <location>
        <position position="32"/>
    </location>
    <ligand>
        <name>ATP</name>
        <dbReference type="ChEBI" id="CHEBI:30616"/>
    </ligand>
</feature>
<feature type="binding site" evidence="11">
    <location>
        <position position="77"/>
    </location>
    <ligand>
        <name>ATP</name>
        <dbReference type="ChEBI" id="CHEBI:30616"/>
    </ligand>
</feature>
<dbReference type="InterPro" id="IPR001404">
    <property type="entry name" value="Hsp90_fam"/>
</dbReference>
<dbReference type="NCBIfam" id="NF003555">
    <property type="entry name" value="PRK05218.1"/>
    <property type="match status" value="1"/>
</dbReference>
<feature type="binding site" evidence="11">
    <location>
        <position position="82"/>
    </location>
    <ligand>
        <name>ATP</name>
        <dbReference type="ChEBI" id="CHEBI:30616"/>
    </ligand>
</feature>
<dbReference type="Gene3D" id="3.30.565.10">
    <property type="entry name" value="Histidine kinase-like ATPase, C-terminal domain"/>
    <property type="match status" value="1"/>
</dbReference>
<sequence length="628" mass="71050">MQEKGSISIHTENIFPVIKKFLYSDNEIFLRELVSNAVDASQKIKRLSALGQFKGELGYLIVDVKFDEKAKTITITDRGIGMTAEEIKKYINQIAFSGATEFMEKFKEANDANEIIGRFGLGFYSAFMVADRVEIESLSFQEGAEPAHWTCDGSTSYEITAGTRTERGTDVILHVNEESLEFLSEGRLGDILNKYARFLPVPVRFGTKNESQPDGEDEEGKPKYVSVEVDRIINNTNPAWTKAPSELKDEDYLAFYRELYPLSMDEPLFWIHLNVDYPFNLTGILYFPKVKNEMEIQRNKIQLYSRQVFITDEVKDIVPEFLMLLQGVIDSPDIPLNVSRSFLQADSNVKKINNYITKKVADKLNEIFKADRKGFEDKWNDINLFIKYGMLSDEKFAEKANDFCLLKNTAGESYTLKEYYEKVKDIQVDKDGNIVYLYASDVAQQDGFISSVQAKGYDVLVLDGPLDTHFAAYVEQKGGEKIQAKRVDADVVDKLIQKDEKIDLQLSEDEVTKASGIFEKAISRQDMKVEVDALAASDLPVSVTLDEFMRRMKDMAKTGGGMGFYGTLPDNYKVTVNGNHPLVKRIIESSEEEGEKLAKQAFDLALLSRGLLTGADLTSFVKRSVEMI</sequence>
<dbReference type="InterPro" id="IPR020575">
    <property type="entry name" value="Hsp90_N"/>
</dbReference>
<dbReference type="Pfam" id="PF13589">
    <property type="entry name" value="HATPase_c_3"/>
    <property type="match status" value="1"/>
</dbReference>
<evidence type="ECO:0000256" key="4">
    <source>
        <dbReference type="ARBA" id="ARBA00022840"/>
    </source>
</evidence>
<feature type="binding site" evidence="11">
    <location>
        <begin position="97"/>
        <end position="98"/>
    </location>
    <ligand>
        <name>ATP</name>
        <dbReference type="ChEBI" id="CHEBI:30616"/>
    </ligand>
</feature>
<keyword evidence="6" id="KW-0143">Chaperone</keyword>
<dbReference type="PANTHER" id="PTHR11528">
    <property type="entry name" value="HEAT SHOCK PROTEIN 90 FAMILY MEMBER"/>
    <property type="match status" value="1"/>
</dbReference>
<evidence type="ECO:0000256" key="7">
    <source>
        <dbReference type="ARBA" id="ARBA00067988"/>
    </source>
</evidence>
<organism evidence="13 14">
    <name type="scientific">Sphingobacterium psychroaquaticum</name>
    <dbReference type="NCBI Taxonomy" id="561061"/>
    <lineage>
        <taxon>Bacteria</taxon>
        <taxon>Pseudomonadati</taxon>
        <taxon>Bacteroidota</taxon>
        <taxon>Sphingobacteriia</taxon>
        <taxon>Sphingobacteriales</taxon>
        <taxon>Sphingobacteriaceae</taxon>
        <taxon>Sphingobacterium</taxon>
    </lineage>
</organism>
<dbReference type="PIRSF" id="PIRSF002583">
    <property type="entry name" value="Hsp90"/>
    <property type="match status" value="1"/>
</dbReference>
<feature type="domain" description="Histidine kinase/HSP90-like ATPase" evidence="12">
    <location>
        <begin position="25"/>
        <end position="179"/>
    </location>
</feature>
<dbReference type="Pfam" id="PF00183">
    <property type="entry name" value="HSP90"/>
    <property type="match status" value="1"/>
</dbReference>
<dbReference type="EMBL" id="FXAU01000001">
    <property type="protein sequence ID" value="SMG13918.1"/>
    <property type="molecule type" value="Genomic_DNA"/>
</dbReference>
<dbReference type="SUPFAM" id="SSF54211">
    <property type="entry name" value="Ribosomal protein S5 domain 2-like"/>
    <property type="match status" value="1"/>
</dbReference>
<dbReference type="OrthoDB" id="9802640at2"/>
<reference evidence="13 14" key="1">
    <citation type="submission" date="2017-04" db="EMBL/GenBank/DDBJ databases">
        <authorList>
            <person name="Afonso C.L."/>
            <person name="Miller P.J."/>
            <person name="Scott M.A."/>
            <person name="Spackman E."/>
            <person name="Goraichik I."/>
            <person name="Dimitrov K.M."/>
            <person name="Suarez D.L."/>
            <person name="Swayne D.E."/>
        </authorList>
    </citation>
    <scope>NUCLEOTIDE SEQUENCE [LARGE SCALE GENOMIC DNA]</scope>
    <source>
        <strain evidence="13 14">DSM 22418</strain>
    </source>
</reference>
<evidence type="ECO:0000313" key="14">
    <source>
        <dbReference type="Proteomes" id="UP000192980"/>
    </source>
</evidence>
<dbReference type="InterPro" id="IPR037196">
    <property type="entry name" value="HSP90_C"/>
</dbReference>
<keyword evidence="14" id="KW-1185">Reference proteome</keyword>
<dbReference type="AlphaFoldDB" id="A0A1X7II27"/>
<evidence type="ECO:0000256" key="2">
    <source>
        <dbReference type="ARBA" id="ARBA00022490"/>
    </source>
</evidence>
<comment type="similarity">
    <text evidence="1">Belongs to the heat shock protein 90 family.</text>
</comment>
<dbReference type="Gene3D" id="1.20.120.790">
    <property type="entry name" value="Heat shock protein 90, C-terminal domain"/>
    <property type="match status" value="1"/>
</dbReference>
<dbReference type="Proteomes" id="UP000192980">
    <property type="component" value="Unassembled WGS sequence"/>
</dbReference>
<dbReference type="RefSeq" id="WP_085471656.1">
    <property type="nucleotide sequence ID" value="NZ_FXAU01000001.1"/>
</dbReference>
<dbReference type="GO" id="GO:0005524">
    <property type="term" value="F:ATP binding"/>
    <property type="evidence" value="ECO:0007669"/>
    <property type="project" value="UniProtKB-KW"/>
</dbReference>
<dbReference type="InterPro" id="IPR003594">
    <property type="entry name" value="HATPase_dom"/>
</dbReference>
<dbReference type="GO" id="GO:0016887">
    <property type="term" value="F:ATP hydrolysis activity"/>
    <property type="evidence" value="ECO:0007669"/>
    <property type="project" value="InterPro"/>
</dbReference>
<gene>
    <name evidence="13" type="ORF">SAMN05660862_0815</name>
</gene>
<dbReference type="GO" id="GO:0140662">
    <property type="term" value="F:ATP-dependent protein folding chaperone"/>
    <property type="evidence" value="ECO:0007669"/>
    <property type="project" value="InterPro"/>
</dbReference>
<dbReference type="GO" id="GO:0051082">
    <property type="term" value="F:unfolded protein binding"/>
    <property type="evidence" value="ECO:0007669"/>
    <property type="project" value="InterPro"/>
</dbReference>
<feature type="binding site" evidence="11">
    <location>
        <position position="169"/>
    </location>
    <ligand>
        <name>ATP</name>
        <dbReference type="ChEBI" id="CHEBI:30616"/>
    </ligand>
</feature>
<keyword evidence="4 11" id="KW-0067">ATP-binding</keyword>
<evidence type="ECO:0000256" key="10">
    <source>
        <dbReference type="ARBA" id="ARBA00080411"/>
    </source>
</evidence>
<dbReference type="FunFam" id="3.30.565.10:FF:000076">
    <property type="entry name" value="Molecular chaperone HtpG"/>
    <property type="match status" value="1"/>
</dbReference>
<dbReference type="InterPro" id="IPR020568">
    <property type="entry name" value="Ribosomal_Su5_D2-typ_SF"/>
</dbReference>
<evidence type="ECO:0000256" key="5">
    <source>
        <dbReference type="ARBA" id="ARBA00023016"/>
    </source>
</evidence>
<dbReference type="STRING" id="561061.SAMN05660862_0815"/>
<evidence type="ECO:0000256" key="9">
    <source>
        <dbReference type="ARBA" id="ARBA00079544"/>
    </source>
</evidence>
<dbReference type="SMART" id="SM00387">
    <property type="entry name" value="HATPase_c"/>
    <property type="match status" value="1"/>
</dbReference>
<dbReference type="InterPro" id="IPR036890">
    <property type="entry name" value="HATPase_C_sf"/>
</dbReference>
<feature type="binding site" evidence="11">
    <location>
        <position position="340"/>
    </location>
    <ligand>
        <name>ATP</name>
        <dbReference type="ChEBI" id="CHEBI:30616"/>
    </ligand>
</feature>
<dbReference type="CDD" id="cd16927">
    <property type="entry name" value="HATPase_Hsp90-like"/>
    <property type="match status" value="1"/>
</dbReference>
<proteinExistence type="inferred from homology"/>
<keyword evidence="2" id="KW-0963">Cytoplasm</keyword>
<keyword evidence="5" id="KW-0346">Stress response</keyword>
<evidence type="ECO:0000313" key="13">
    <source>
        <dbReference type="EMBL" id="SMG13918.1"/>
    </source>
</evidence>
<dbReference type="SUPFAM" id="SSF55874">
    <property type="entry name" value="ATPase domain of HSP90 chaperone/DNA topoisomerase II/histidine kinase"/>
    <property type="match status" value="1"/>
</dbReference>
<keyword evidence="3 11" id="KW-0547">Nucleotide-binding</keyword>
<dbReference type="PRINTS" id="PR00775">
    <property type="entry name" value="HEATSHOCK90"/>
</dbReference>
<evidence type="ECO:0000256" key="1">
    <source>
        <dbReference type="ARBA" id="ARBA00008239"/>
    </source>
</evidence>
<evidence type="ECO:0000256" key="8">
    <source>
        <dbReference type="ARBA" id="ARBA00070675"/>
    </source>
</evidence>
<accession>A0A1X7II27</accession>
<name>A0A1X7II27_9SPHI</name>
<evidence type="ECO:0000259" key="12">
    <source>
        <dbReference type="SMART" id="SM00387"/>
    </source>
</evidence>
<evidence type="ECO:0000256" key="6">
    <source>
        <dbReference type="ARBA" id="ARBA00023186"/>
    </source>
</evidence>
<dbReference type="Gene3D" id="3.40.50.11260">
    <property type="match status" value="1"/>
</dbReference>